<dbReference type="CDD" id="cd08662">
    <property type="entry name" value="M13"/>
    <property type="match status" value="1"/>
</dbReference>
<feature type="domain" description="Peptidase M13 C-terminal" evidence="10">
    <location>
        <begin position="538"/>
        <end position="745"/>
    </location>
</feature>
<evidence type="ECO:0000256" key="1">
    <source>
        <dbReference type="ARBA" id="ARBA00001947"/>
    </source>
</evidence>
<evidence type="ECO:0000256" key="4">
    <source>
        <dbReference type="ARBA" id="ARBA00022670"/>
    </source>
</evidence>
<evidence type="ECO:0000256" key="8">
    <source>
        <dbReference type="ARBA" id="ARBA00023049"/>
    </source>
</evidence>
<dbReference type="Pfam" id="PF05649">
    <property type="entry name" value="Peptidase_M13_N"/>
    <property type="match status" value="1"/>
</dbReference>
<dbReference type="GO" id="GO:0016485">
    <property type="term" value="P:protein processing"/>
    <property type="evidence" value="ECO:0007669"/>
    <property type="project" value="TreeGrafter"/>
</dbReference>
<keyword evidence="6" id="KW-0378">Hydrolase</keyword>
<dbReference type="AlphaFoldDB" id="A0A9R1U257"/>
<dbReference type="KEGG" id="fas:105267555"/>
<dbReference type="RefSeq" id="XP_011304793.1">
    <property type="nucleotide sequence ID" value="XM_011306491.1"/>
</dbReference>
<dbReference type="PANTHER" id="PTHR11733:SF167">
    <property type="entry name" value="FI17812P1-RELATED"/>
    <property type="match status" value="1"/>
</dbReference>
<dbReference type="InterPro" id="IPR000718">
    <property type="entry name" value="Peptidase_M13"/>
</dbReference>
<accession>A0A9R1U257</accession>
<dbReference type="PROSITE" id="PS51885">
    <property type="entry name" value="NEPRILYSIN"/>
    <property type="match status" value="1"/>
</dbReference>
<feature type="chain" id="PRO_5040220891" evidence="9">
    <location>
        <begin position="27"/>
        <end position="747"/>
    </location>
</feature>
<evidence type="ECO:0000256" key="5">
    <source>
        <dbReference type="ARBA" id="ARBA00022723"/>
    </source>
</evidence>
<keyword evidence="9" id="KW-0732">Signal</keyword>
<comment type="subcellular location">
    <subcellularLocation>
        <location evidence="2">Cell membrane</location>
        <topology evidence="2">Single-pass type II membrane protein</topology>
    </subcellularLocation>
</comment>
<evidence type="ECO:0000256" key="3">
    <source>
        <dbReference type="ARBA" id="ARBA00007357"/>
    </source>
</evidence>
<dbReference type="PRINTS" id="PR00786">
    <property type="entry name" value="NEPRILYSIN"/>
</dbReference>
<evidence type="ECO:0000259" key="10">
    <source>
        <dbReference type="Pfam" id="PF01431"/>
    </source>
</evidence>
<evidence type="ECO:0000313" key="13">
    <source>
        <dbReference type="RefSeq" id="XP_011304793.1"/>
    </source>
</evidence>
<dbReference type="InterPro" id="IPR018497">
    <property type="entry name" value="Peptidase_M13_C"/>
</dbReference>
<proteinExistence type="inferred from homology"/>
<evidence type="ECO:0000259" key="11">
    <source>
        <dbReference type="Pfam" id="PF05649"/>
    </source>
</evidence>
<evidence type="ECO:0000256" key="9">
    <source>
        <dbReference type="SAM" id="SignalP"/>
    </source>
</evidence>
<keyword evidence="5" id="KW-0479">Metal-binding</keyword>
<evidence type="ECO:0000256" key="7">
    <source>
        <dbReference type="ARBA" id="ARBA00022833"/>
    </source>
</evidence>
<reference evidence="13" key="1">
    <citation type="submission" date="2025-08" db="UniProtKB">
        <authorList>
            <consortium name="RefSeq"/>
        </authorList>
    </citation>
    <scope>IDENTIFICATION</scope>
    <source>
        <strain evidence="13">USDA-PBARC FA_bdor</strain>
        <tissue evidence="13">Whole organism</tissue>
    </source>
</reference>
<dbReference type="GO" id="GO:0046872">
    <property type="term" value="F:metal ion binding"/>
    <property type="evidence" value="ECO:0007669"/>
    <property type="project" value="UniProtKB-KW"/>
</dbReference>
<organism evidence="12 13">
    <name type="scientific">Fopius arisanus</name>
    <dbReference type="NCBI Taxonomy" id="64838"/>
    <lineage>
        <taxon>Eukaryota</taxon>
        <taxon>Metazoa</taxon>
        <taxon>Ecdysozoa</taxon>
        <taxon>Arthropoda</taxon>
        <taxon>Hexapoda</taxon>
        <taxon>Insecta</taxon>
        <taxon>Pterygota</taxon>
        <taxon>Neoptera</taxon>
        <taxon>Endopterygota</taxon>
        <taxon>Hymenoptera</taxon>
        <taxon>Apocrita</taxon>
        <taxon>Ichneumonoidea</taxon>
        <taxon>Braconidae</taxon>
        <taxon>Opiinae</taxon>
        <taxon>Fopius</taxon>
    </lineage>
</organism>
<keyword evidence="4" id="KW-0645">Protease</keyword>
<dbReference type="InterPro" id="IPR024079">
    <property type="entry name" value="MetalloPept_cat_dom_sf"/>
</dbReference>
<evidence type="ECO:0000256" key="6">
    <source>
        <dbReference type="ARBA" id="ARBA00022801"/>
    </source>
</evidence>
<dbReference type="SUPFAM" id="SSF55486">
    <property type="entry name" value="Metalloproteases ('zincins'), catalytic domain"/>
    <property type="match status" value="1"/>
</dbReference>
<dbReference type="InterPro" id="IPR008753">
    <property type="entry name" value="Peptidase_M13_N"/>
</dbReference>
<gene>
    <name evidence="13" type="primary">LOC105267555</name>
</gene>
<protein>
    <submittedName>
        <fullName evidence="13">Membrane metallo-endopeptidase-like 1 isoform X1</fullName>
    </submittedName>
</protein>
<dbReference type="PANTHER" id="PTHR11733">
    <property type="entry name" value="ZINC METALLOPROTEASE FAMILY M13 NEPRILYSIN-RELATED"/>
    <property type="match status" value="1"/>
</dbReference>
<dbReference type="OrthoDB" id="6475849at2759"/>
<name>A0A9R1U257_9HYME</name>
<evidence type="ECO:0000256" key="2">
    <source>
        <dbReference type="ARBA" id="ARBA00004401"/>
    </source>
</evidence>
<dbReference type="InterPro" id="IPR042089">
    <property type="entry name" value="Peptidase_M13_dom_2"/>
</dbReference>
<sequence length="747" mass="84044">MFQFNMWSSLNFKVILTLALISLSQSIPVKRDADLLPTGISTYKQNGGLFREFFLRTLSLSSTVQDLLNSLDETANPCTDFYKYSCGHWVEHHPPIPGYPMWSNLYMLQDHMRPKLEPLLTANDSESDNEAIRKARKVYRACTNEALIEELGAAPLLSLLNAQGGWPLLMKPEDWKSKNIQWQKIVPRVLKTLGTPTLFSFDVKPDYKDADTPIIAIGDPPLTVKKTELTDPASESVVEAYNQYKSKVADILQQASGLSSEGLTTAEQLTELGNFEKELAEIVEGEHSVKVIDSWYNVMTIDEIQSLYDSAGATNPTAQINWLQMIRDVFALTPEIEINGSERILTPAKNYFKKLAALLDKTSSQTIVNYIMWRVVSDTVVYGNEELRTALILFTNARVGVDPISDRDAECSSASQMAAAVSYAFTTKYSSPETKQTVTDMVGNIKDAMGRVIERSSWVDTATKNVAIDKIQRMAKSVSYPDYFSNSQMDKYFSEFQPSENYFANELEKRKLKQKTLLRQLHKPTDKHVWPVEPTDVNAVYIAEANTMLAPAGILQPPVFDLHRPSIFNYATAGVMLGHEVSHALDSEGRRYDKRGNVVTWWTQPSIDRYNQNAQCFVDQFSSYKLFDDEEGVIFLNGNLTLEENISDSMGLELAWDAYKLFRTKQGTGGDKIPGLEKFTDDQIFFLAYANLWCSTEEARTSANSDVHSPARQRIMGSVSNNEGFATAFNCPANSVMNPSKKCNIWK</sequence>
<dbReference type="GeneID" id="105267555"/>
<dbReference type="GO" id="GO:0004222">
    <property type="term" value="F:metalloendopeptidase activity"/>
    <property type="evidence" value="ECO:0007669"/>
    <property type="project" value="InterPro"/>
</dbReference>
<evidence type="ECO:0000313" key="12">
    <source>
        <dbReference type="Proteomes" id="UP000694866"/>
    </source>
</evidence>
<feature type="domain" description="Peptidase M13 N-terminal" evidence="11">
    <location>
        <begin position="77"/>
        <end position="481"/>
    </location>
</feature>
<dbReference type="Proteomes" id="UP000694866">
    <property type="component" value="Unplaced"/>
</dbReference>
<dbReference type="Gene3D" id="3.40.390.10">
    <property type="entry name" value="Collagenase (Catalytic Domain)"/>
    <property type="match status" value="1"/>
</dbReference>
<dbReference type="GO" id="GO:0005886">
    <property type="term" value="C:plasma membrane"/>
    <property type="evidence" value="ECO:0007669"/>
    <property type="project" value="UniProtKB-SubCell"/>
</dbReference>
<feature type="signal peptide" evidence="9">
    <location>
        <begin position="1"/>
        <end position="26"/>
    </location>
</feature>
<keyword evidence="8" id="KW-0482">Metalloprotease</keyword>
<keyword evidence="7" id="KW-0862">Zinc</keyword>
<dbReference type="Pfam" id="PF01431">
    <property type="entry name" value="Peptidase_M13"/>
    <property type="match status" value="1"/>
</dbReference>
<comment type="similarity">
    <text evidence="3">Belongs to the peptidase M13 family.</text>
</comment>
<keyword evidence="12" id="KW-1185">Reference proteome</keyword>
<dbReference type="Gene3D" id="1.10.1380.10">
    <property type="entry name" value="Neutral endopeptidase , domain2"/>
    <property type="match status" value="1"/>
</dbReference>
<comment type="cofactor">
    <cofactor evidence="1">
        <name>Zn(2+)</name>
        <dbReference type="ChEBI" id="CHEBI:29105"/>
    </cofactor>
</comment>